<keyword evidence="4" id="KW-1185">Reference proteome</keyword>
<gene>
    <name evidence="3" type="ORF">CLV71_13119</name>
</gene>
<keyword evidence="2" id="KW-0472">Membrane</keyword>
<comment type="caution">
    <text evidence="3">The sequence shown here is derived from an EMBL/GenBank/DDBJ whole genome shotgun (WGS) entry which is preliminary data.</text>
</comment>
<dbReference type="EMBL" id="SOCP01000031">
    <property type="protein sequence ID" value="TDV36640.1"/>
    <property type="molecule type" value="Genomic_DNA"/>
</dbReference>
<sequence length="106" mass="10811">MCGGETPRSDKLGQCFEFFKDTTGPNATGLQKVLVSVVIGFSLVAAMAVIGSVVWGMNLLRTLPYAAGVVTVLGGAGWTVVKRRRAPAAATGGETGAGEIGEGEPK</sequence>
<feature type="transmembrane region" description="Helical" evidence="2">
    <location>
        <begin position="63"/>
        <end position="81"/>
    </location>
</feature>
<reference evidence="3 4" key="1">
    <citation type="submission" date="2019-03" db="EMBL/GenBank/DDBJ databases">
        <title>Genomic Encyclopedia of Archaeal and Bacterial Type Strains, Phase II (KMG-II): from individual species to whole genera.</title>
        <authorList>
            <person name="Goeker M."/>
        </authorList>
    </citation>
    <scope>NUCLEOTIDE SEQUENCE [LARGE SCALE GENOMIC DNA]</scope>
    <source>
        <strain evidence="3 4">DSM 45499</strain>
    </source>
</reference>
<evidence type="ECO:0000256" key="2">
    <source>
        <dbReference type="SAM" id="Phobius"/>
    </source>
</evidence>
<feature type="transmembrane region" description="Helical" evidence="2">
    <location>
        <begin position="33"/>
        <end position="57"/>
    </location>
</feature>
<evidence type="ECO:0000256" key="1">
    <source>
        <dbReference type="SAM" id="MobiDB-lite"/>
    </source>
</evidence>
<keyword evidence="2" id="KW-0812">Transmembrane</keyword>
<protein>
    <submittedName>
        <fullName evidence="3">Uncharacterized protein</fullName>
    </submittedName>
</protein>
<name>A0A4R7UQX0_9PSEU</name>
<keyword evidence="2" id="KW-1133">Transmembrane helix</keyword>
<dbReference type="Proteomes" id="UP000294927">
    <property type="component" value="Unassembled WGS sequence"/>
</dbReference>
<accession>A0A4R7UQX0</accession>
<evidence type="ECO:0000313" key="4">
    <source>
        <dbReference type="Proteomes" id="UP000294927"/>
    </source>
</evidence>
<dbReference type="AlphaFoldDB" id="A0A4R7UQX0"/>
<feature type="region of interest" description="Disordered" evidence="1">
    <location>
        <begin position="86"/>
        <end position="106"/>
    </location>
</feature>
<evidence type="ECO:0000313" key="3">
    <source>
        <dbReference type="EMBL" id="TDV36640.1"/>
    </source>
</evidence>
<proteinExistence type="predicted"/>
<organism evidence="3 4">
    <name type="scientific">Actinophytocola oryzae</name>
    <dbReference type="NCBI Taxonomy" id="502181"/>
    <lineage>
        <taxon>Bacteria</taxon>
        <taxon>Bacillati</taxon>
        <taxon>Actinomycetota</taxon>
        <taxon>Actinomycetes</taxon>
        <taxon>Pseudonocardiales</taxon>
        <taxon>Pseudonocardiaceae</taxon>
    </lineage>
</organism>